<comment type="caution">
    <text evidence="3">The sequence shown here is derived from an EMBL/GenBank/DDBJ whole genome shotgun (WGS) entry which is preliminary data.</text>
</comment>
<accession>A0ABR0B773</accession>
<protein>
    <recommendedName>
        <fullName evidence="2">MULE transposase domain-containing protein</fullName>
    </recommendedName>
</protein>
<organism evidence="3 4">
    <name type="scientific">Daphnia magna</name>
    <dbReference type="NCBI Taxonomy" id="35525"/>
    <lineage>
        <taxon>Eukaryota</taxon>
        <taxon>Metazoa</taxon>
        <taxon>Ecdysozoa</taxon>
        <taxon>Arthropoda</taxon>
        <taxon>Crustacea</taxon>
        <taxon>Branchiopoda</taxon>
        <taxon>Diplostraca</taxon>
        <taxon>Cladocera</taxon>
        <taxon>Anomopoda</taxon>
        <taxon>Daphniidae</taxon>
        <taxon>Daphnia</taxon>
    </lineage>
</organism>
<dbReference type="EMBL" id="JAOYFB010000040">
    <property type="protein sequence ID" value="KAK4037542.1"/>
    <property type="molecule type" value="Genomic_DNA"/>
</dbReference>
<sequence>MTCGSRIAITVALFLMTNKTQALYECCLCRLLEVCQQDTGRVPEPTLLISDYELAILQSLSAVFPTGRARGCYHHSWMICLLPRDSTSIQDERVDQMPGKNGDCTCPSPL</sequence>
<feature type="domain" description="MULE transposase" evidence="2">
    <location>
        <begin position="9"/>
        <end position="75"/>
    </location>
</feature>
<keyword evidence="1" id="KW-0732">Signal</keyword>
<gene>
    <name evidence="3" type="ORF">OUZ56_029574</name>
</gene>
<evidence type="ECO:0000259" key="2">
    <source>
        <dbReference type="Pfam" id="PF10551"/>
    </source>
</evidence>
<feature type="signal peptide" evidence="1">
    <location>
        <begin position="1"/>
        <end position="22"/>
    </location>
</feature>
<keyword evidence="4" id="KW-1185">Reference proteome</keyword>
<feature type="chain" id="PRO_5047245841" description="MULE transposase domain-containing protein" evidence="1">
    <location>
        <begin position="23"/>
        <end position="110"/>
    </location>
</feature>
<evidence type="ECO:0000256" key="1">
    <source>
        <dbReference type="SAM" id="SignalP"/>
    </source>
</evidence>
<reference evidence="3 4" key="1">
    <citation type="journal article" date="2023" name="Nucleic Acids Res.">
        <title>The hologenome of Daphnia magna reveals possible DNA methylation and microbiome-mediated evolution of the host genome.</title>
        <authorList>
            <person name="Chaturvedi A."/>
            <person name="Li X."/>
            <person name="Dhandapani V."/>
            <person name="Marshall H."/>
            <person name="Kissane S."/>
            <person name="Cuenca-Cambronero M."/>
            <person name="Asole G."/>
            <person name="Calvet F."/>
            <person name="Ruiz-Romero M."/>
            <person name="Marangio P."/>
            <person name="Guigo R."/>
            <person name="Rago D."/>
            <person name="Mirbahai L."/>
            <person name="Eastwood N."/>
            <person name="Colbourne J.K."/>
            <person name="Zhou J."/>
            <person name="Mallon E."/>
            <person name="Orsini L."/>
        </authorList>
    </citation>
    <scope>NUCLEOTIDE SEQUENCE [LARGE SCALE GENOMIC DNA]</scope>
    <source>
        <strain evidence="3">LRV0_1</strain>
    </source>
</reference>
<dbReference type="InterPro" id="IPR018289">
    <property type="entry name" value="MULE_transposase_dom"/>
</dbReference>
<name>A0ABR0B773_9CRUS</name>
<proteinExistence type="predicted"/>
<dbReference type="Pfam" id="PF10551">
    <property type="entry name" value="MULE"/>
    <property type="match status" value="1"/>
</dbReference>
<evidence type="ECO:0000313" key="4">
    <source>
        <dbReference type="Proteomes" id="UP001234178"/>
    </source>
</evidence>
<dbReference type="Proteomes" id="UP001234178">
    <property type="component" value="Unassembled WGS sequence"/>
</dbReference>
<evidence type="ECO:0000313" key="3">
    <source>
        <dbReference type="EMBL" id="KAK4037542.1"/>
    </source>
</evidence>